<dbReference type="AlphaFoldDB" id="A0A517W0H3"/>
<evidence type="ECO:0000256" key="1">
    <source>
        <dbReference type="SAM" id="MobiDB-lite"/>
    </source>
</evidence>
<evidence type="ECO:0000313" key="3">
    <source>
        <dbReference type="Proteomes" id="UP000318704"/>
    </source>
</evidence>
<feature type="region of interest" description="Disordered" evidence="1">
    <location>
        <begin position="95"/>
        <end position="115"/>
    </location>
</feature>
<accession>A0A517W0H3</accession>
<dbReference type="EMBL" id="CP037920">
    <property type="protein sequence ID" value="QDT98749.1"/>
    <property type="molecule type" value="Genomic_DNA"/>
</dbReference>
<evidence type="ECO:0000313" key="2">
    <source>
        <dbReference type="EMBL" id="QDT98749.1"/>
    </source>
</evidence>
<dbReference type="KEGG" id="gaw:V144x_42560"/>
<gene>
    <name evidence="2" type="ORF">V144x_42560</name>
</gene>
<reference evidence="2 3" key="1">
    <citation type="submission" date="2019-03" db="EMBL/GenBank/DDBJ databases">
        <title>Deep-cultivation of Planctomycetes and their phenomic and genomic characterization uncovers novel biology.</title>
        <authorList>
            <person name="Wiegand S."/>
            <person name="Jogler M."/>
            <person name="Boedeker C."/>
            <person name="Pinto D."/>
            <person name="Vollmers J."/>
            <person name="Rivas-Marin E."/>
            <person name="Kohn T."/>
            <person name="Peeters S.H."/>
            <person name="Heuer A."/>
            <person name="Rast P."/>
            <person name="Oberbeckmann S."/>
            <person name="Bunk B."/>
            <person name="Jeske O."/>
            <person name="Meyerdierks A."/>
            <person name="Storesund J.E."/>
            <person name="Kallscheuer N."/>
            <person name="Luecker S."/>
            <person name="Lage O.M."/>
            <person name="Pohl T."/>
            <person name="Merkel B.J."/>
            <person name="Hornburger P."/>
            <person name="Mueller R.-W."/>
            <person name="Bruemmer F."/>
            <person name="Labrenz M."/>
            <person name="Spormann A.M."/>
            <person name="Op den Camp H."/>
            <person name="Overmann J."/>
            <person name="Amann R."/>
            <person name="Jetten M.S.M."/>
            <person name="Mascher T."/>
            <person name="Medema M.H."/>
            <person name="Devos D.P."/>
            <person name="Kaster A.-K."/>
            <person name="Ovreas L."/>
            <person name="Rohde M."/>
            <person name="Galperin M.Y."/>
            <person name="Jogler C."/>
        </authorList>
    </citation>
    <scope>NUCLEOTIDE SEQUENCE [LARGE SCALE GENOMIC DNA]</scope>
    <source>
        <strain evidence="2 3">V144</strain>
    </source>
</reference>
<proteinExistence type="predicted"/>
<protein>
    <submittedName>
        <fullName evidence="2">Uncharacterized protein</fullName>
    </submittedName>
</protein>
<dbReference type="Proteomes" id="UP000318704">
    <property type="component" value="Chromosome"/>
</dbReference>
<sequence length="115" mass="13411">MKTTGSGLALENTQYHARFQNKVLWAEQDEALDQALIANLSNRQIHQMSRDELVRVIWAANLDFLDLGSWHRVSHFERNTLERLAYLARFCCQNQMSRTSSSRKESHARFSSKNQ</sequence>
<organism evidence="2 3">
    <name type="scientific">Gimesia aquarii</name>
    <dbReference type="NCBI Taxonomy" id="2527964"/>
    <lineage>
        <taxon>Bacteria</taxon>
        <taxon>Pseudomonadati</taxon>
        <taxon>Planctomycetota</taxon>
        <taxon>Planctomycetia</taxon>
        <taxon>Planctomycetales</taxon>
        <taxon>Planctomycetaceae</taxon>
        <taxon>Gimesia</taxon>
    </lineage>
</organism>
<name>A0A517W0H3_9PLAN</name>